<dbReference type="SUPFAM" id="SSF47384">
    <property type="entry name" value="Homodimeric domain of signal transducing histidine kinase"/>
    <property type="match status" value="1"/>
</dbReference>
<evidence type="ECO:0000256" key="6">
    <source>
        <dbReference type="ARBA" id="ARBA00022692"/>
    </source>
</evidence>
<evidence type="ECO:0000313" key="14">
    <source>
        <dbReference type="Proteomes" id="UP000268310"/>
    </source>
</evidence>
<dbReference type="InterPro" id="IPR003661">
    <property type="entry name" value="HisK_dim/P_dom"/>
</dbReference>
<dbReference type="Gene3D" id="1.10.287.130">
    <property type="match status" value="1"/>
</dbReference>
<dbReference type="SUPFAM" id="SSF55874">
    <property type="entry name" value="ATPase domain of HSP90 chaperone/DNA topoisomerase II/histidine kinase"/>
    <property type="match status" value="1"/>
</dbReference>
<evidence type="ECO:0000313" key="13">
    <source>
        <dbReference type="EMBL" id="AYW47069.1"/>
    </source>
</evidence>
<dbReference type="InterPro" id="IPR036890">
    <property type="entry name" value="HATPase_C_sf"/>
</dbReference>
<dbReference type="EC" id="2.7.13.3" evidence="3"/>
<dbReference type="CDD" id="cd00082">
    <property type="entry name" value="HisKA"/>
    <property type="match status" value="1"/>
</dbReference>
<evidence type="ECO:0000256" key="10">
    <source>
        <dbReference type="ARBA" id="ARBA00023136"/>
    </source>
</evidence>
<dbReference type="PANTHER" id="PTHR45436">
    <property type="entry name" value="SENSOR HISTIDINE KINASE YKOH"/>
    <property type="match status" value="1"/>
</dbReference>
<keyword evidence="8 11" id="KW-1133">Transmembrane helix</keyword>
<keyword evidence="6 11" id="KW-0812">Transmembrane</keyword>
<keyword evidence="7 13" id="KW-0418">Kinase</keyword>
<dbReference type="PROSITE" id="PS50109">
    <property type="entry name" value="HIS_KIN"/>
    <property type="match status" value="1"/>
</dbReference>
<keyword evidence="5" id="KW-0808">Transferase</keyword>
<dbReference type="Gene3D" id="3.30.565.10">
    <property type="entry name" value="Histidine kinase-like ATPase, C-terminal domain"/>
    <property type="match status" value="1"/>
</dbReference>
<keyword evidence="10 11" id="KW-0472">Membrane</keyword>
<gene>
    <name evidence="13" type="ORF">C7K38_00995</name>
</gene>
<accession>A0ABM7A6K2</accession>
<proteinExistence type="predicted"/>
<protein>
    <recommendedName>
        <fullName evidence="3">histidine kinase</fullName>
        <ecNumber evidence="3">2.7.13.3</ecNumber>
    </recommendedName>
</protein>
<evidence type="ECO:0000256" key="8">
    <source>
        <dbReference type="ARBA" id="ARBA00022989"/>
    </source>
</evidence>
<dbReference type="GO" id="GO:0016301">
    <property type="term" value="F:kinase activity"/>
    <property type="evidence" value="ECO:0007669"/>
    <property type="project" value="UniProtKB-KW"/>
</dbReference>
<dbReference type="PRINTS" id="PR00344">
    <property type="entry name" value="BCTRLSENSOR"/>
</dbReference>
<evidence type="ECO:0000256" key="11">
    <source>
        <dbReference type="SAM" id="Phobius"/>
    </source>
</evidence>
<evidence type="ECO:0000256" key="1">
    <source>
        <dbReference type="ARBA" id="ARBA00000085"/>
    </source>
</evidence>
<dbReference type="SMART" id="SM00388">
    <property type="entry name" value="HisKA"/>
    <property type="match status" value="1"/>
</dbReference>
<sequence>MLMKNKQTAKRQLTVRFMGLFALILLLMNLIFVGISVAFVYDYVSDRSEHIFDTIENSEPSRQSWSDLVNSYVIQDEGEALQVRLSNGETYYSEDAAETFNDVSEGKTIPFLEHFVFVDDDRYYYEEKEIDDAEVSLIIDSEAIADITINLLMVNLLLNIMGLIVGAVLIYWMVGRWSQKLSKMSTELNQLDETQGYLTVPEDLQEIYQVAMAFNTLLEKQREAIKREKQFVSDASHELRTPIAAIRGHMNLIQRRSETHPEVIPQSLAFIDKESKRIELLSEQLLTLGRVENKNNLEMIDFSSLVTQEVEDLQLSSERDFILQIEPEIYFKAAKTDLQQIIQNLLENALKYAPTGEIKVSLQKNDKINLQVADQGIGIADEEKEKIFERLYRIDPSRSSEINGSGIGLSIVKALVTKYGGDIQVEDNKPKGTIFIIHFPKK</sequence>
<dbReference type="InterPro" id="IPR005467">
    <property type="entry name" value="His_kinase_dom"/>
</dbReference>
<dbReference type="InterPro" id="IPR036097">
    <property type="entry name" value="HisK_dim/P_sf"/>
</dbReference>
<evidence type="ECO:0000256" key="3">
    <source>
        <dbReference type="ARBA" id="ARBA00012438"/>
    </source>
</evidence>
<comment type="subcellular location">
    <subcellularLocation>
        <location evidence="2">Membrane</location>
    </subcellularLocation>
</comment>
<name>A0ABM7A6K2_9ENTE</name>
<dbReference type="Pfam" id="PF00512">
    <property type="entry name" value="HisKA"/>
    <property type="match status" value="1"/>
</dbReference>
<dbReference type="InterPro" id="IPR004358">
    <property type="entry name" value="Sig_transdc_His_kin-like_C"/>
</dbReference>
<dbReference type="InterPro" id="IPR050428">
    <property type="entry name" value="TCS_sensor_his_kinase"/>
</dbReference>
<evidence type="ECO:0000256" key="7">
    <source>
        <dbReference type="ARBA" id="ARBA00022777"/>
    </source>
</evidence>
<keyword evidence="4" id="KW-0597">Phosphoprotein</keyword>
<dbReference type="Pfam" id="PF02518">
    <property type="entry name" value="HATPase_c"/>
    <property type="match status" value="1"/>
</dbReference>
<evidence type="ECO:0000256" key="4">
    <source>
        <dbReference type="ARBA" id="ARBA00022553"/>
    </source>
</evidence>
<dbReference type="PANTHER" id="PTHR45436:SF5">
    <property type="entry name" value="SENSOR HISTIDINE KINASE TRCS"/>
    <property type="match status" value="1"/>
</dbReference>
<evidence type="ECO:0000256" key="9">
    <source>
        <dbReference type="ARBA" id="ARBA00023012"/>
    </source>
</evidence>
<evidence type="ECO:0000256" key="2">
    <source>
        <dbReference type="ARBA" id="ARBA00004370"/>
    </source>
</evidence>
<keyword evidence="9" id="KW-0902">Two-component regulatory system</keyword>
<evidence type="ECO:0000256" key="5">
    <source>
        <dbReference type="ARBA" id="ARBA00022679"/>
    </source>
</evidence>
<reference evidence="13 14" key="1">
    <citation type="journal article" date="2012" name="Int. J. Syst. Evol. Microbiol.">
        <title>Characterization of Tetragenococcus strains from sugar thick juice reveals a novel species, Tetragenococcus osmophilus sp. nov., and divides Tetragenococcus halophilus into two subspecies, T. halophilus subsp. halophilus subsp. nov. and T. halophilus subsp. flandriensis subsp. nov.</title>
        <authorList>
            <person name="Juste A."/>
            <person name="Van Trappen S."/>
            <person name="Verreth C."/>
            <person name="Cleenwerck I."/>
            <person name="De Vos P."/>
            <person name="Lievens B."/>
            <person name="Willems K.A."/>
        </authorList>
    </citation>
    <scope>NUCLEOTIDE SEQUENCE [LARGE SCALE GENOMIC DNA]</scope>
    <source>
        <strain evidence="13 14">JCM 31126</strain>
    </source>
</reference>
<feature type="domain" description="Histidine kinase" evidence="12">
    <location>
        <begin position="234"/>
        <end position="442"/>
    </location>
</feature>
<dbReference type="Proteomes" id="UP000268310">
    <property type="component" value="Chromosome"/>
</dbReference>
<evidence type="ECO:0000259" key="12">
    <source>
        <dbReference type="PROSITE" id="PS50109"/>
    </source>
</evidence>
<dbReference type="InterPro" id="IPR003594">
    <property type="entry name" value="HATPase_dom"/>
</dbReference>
<dbReference type="SMART" id="SM00387">
    <property type="entry name" value="HATPase_c"/>
    <property type="match status" value="1"/>
</dbReference>
<keyword evidence="14" id="KW-1185">Reference proteome</keyword>
<organism evidence="13 14">
    <name type="scientific">Tetragenococcus osmophilus</name>
    <dbReference type="NCBI Taxonomy" id="526944"/>
    <lineage>
        <taxon>Bacteria</taxon>
        <taxon>Bacillati</taxon>
        <taxon>Bacillota</taxon>
        <taxon>Bacilli</taxon>
        <taxon>Lactobacillales</taxon>
        <taxon>Enterococcaceae</taxon>
        <taxon>Tetragenococcus</taxon>
    </lineage>
</organism>
<dbReference type="EMBL" id="CP027783">
    <property type="protein sequence ID" value="AYW47069.1"/>
    <property type="molecule type" value="Genomic_DNA"/>
</dbReference>
<comment type="catalytic activity">
    <reaction evidence="1">
        <text>ATP + protein L-histidine = ADP + protein N-phospho-L-histidine.</text>
        <dbReference type="EC" id="2.7.13.3"/>
    </reaction>
</comment>
<feature type="transmembrane region" description="Helical" evidence="11">
    <location>
        <begin position="20"/>
        <end position="41"/>
    </location>
</feature>
<feature type="transmembrane region" description="Helical" evidence="11">
    <location>
        <begin position="156"/>
        <end position="174"/>
    </location>
</feature>